<dbReference type="EMBL" id="RJVU01038599">
    <property type="protein sequence ID" value="ROL46348.1"/>
    <property type="molecule type" value="Genomic_DNA"/>
</dbReference>
<organism evidence="4 5">
    <name type="scientific">Anabarilius grahami</name>
    <name type="common">Kanglang fish</name>
    <name type="synonym">Barilius grahami</name>
    <dbReference type="NCBI Taxonomy" id="495550"/>
    <lineage>
        <taxon>Eukaryota</taxon>
        <taxon>Metazoa</taxon>
        <taxon>Chordata</taxon>
        <taxon>Craniata</taxon>
        <taxon>Vertebrata</taxon>
        <taxon>Euteleostomi</taxon>
        <taxon>Actinopterygii</taxon>
        <taxon>Neopterygii</taxon>
        <taxon>Teleostei</taxon>
        <taxon>Ostariophysi</taxon>
        <taxon>Cypriniformes</taxon>
        <taxon>Xenocyprididae</taxon>
        <taxon>Xenocypridinae</taxon>
        <taxon>Xenocypridinae incertae sedis</taxon>
        <taxon>Anabarilius</taxon>
    </lineage>
</organism>
<dbReference type="PANTHER" id="PTHR11481">
    <property type="entry name" value="IMMUNOGLOBULIN FC RECEPTOR"/>
    <property type="match status" value="1"/>
</dbReference>
<dbReference type="GO" id="GO:0009897">
    <property type="term" value="C:external side of plasma membrane"/>
    <property type="evidence" value="ECO:0007669"/>
    <property type="project" value="TreeGrafter"/>
</dbReference>
<name>A0A3N0YKP5_ANAGA</name>
<proteinExistence type="predicted"/>
<evidence type="ECO:0000313" key="4">
    <source>
        <dbReference type="EMBL" id="ROL46348.1"/>
    </source>
</evidence>
<keyword evidence="2" id="KW-1015">Disulfide bond</keyword>
<keyword evidence="4" id="KW-0675">Receptor</keyword>
<evidence type="ECO:0000259" key="3">
    <source>
        <dbReference type="PROSITE" id="PS50835"/>
    </source>
</evidence>
<keyword evidence="5" id="KW-1185">Reference proteome</keyword>
<dbReference type="PANTHER" id="PTHR11481:SF64">
    <property type="entry name" value="FC RECEPTOR-LIKE PROTEIN 4"/>
    <property type="match status" value="1"/>
</dbReference>
<accession>A0A3N0YKP5</accession>
<reference evidence="4 5" key="1">
    <citation type="submission" date="2018-10" db="EMBL/GenBank/DDBJ databases">
        <title>Genome assembly for a Yunnan-Guizhou Plateau 3E fish, Anabarilius grahami (Regan), and its evolutionary and genetic applications.</title>
        <authorList>
            <person name="Jiang W."/>
        </authorList>
    </citation>
    <scope>NUCLEOTIDE SEQUENCE [LARGE SCALE GENOMIC DNA]</scope>
    <source>
        <strain evidence="4">AG-KIZ</strain>
        <tissue evidence="4">Muscle</tissue>
    </source>
</reference>
<dbReference type="Gene3D" id="2.60.40.10">
    <property type="entry name" value="Immunoglobulins"/>
    <property type="match status" value="2"/>
</dbReference>
<dbReference type="PROSITE" id="PS50835">
    <property type="entry name" value="IG_LIKE"/>
    <property type="match status" value="1"/>
</dbReference>
<dbReference type="FunFam" id="2.60.40.10:FF:001607">
    <property type="entry name" value="Leukocyte immune-type receptor TS32.15 L2.5a"/>
    <property type="match status" value="1"/>
</dbReference>
<keyword evidence="1" id="KW-0732">Signal</keyword>
<evidence type="ECO:0000313" key="5">
    <source>
        <dbReference type="Proteomes" id="UP000281406"/>
    </source>
</evidence>
<feature type="domain" description="Ig-like" evidence="3">
    <location>
        <begin position="119"/>
        <end position="203"/>
    </location>
</feature>
<dbReference type="InterPro" id="IPR007110">
    <property type="entry name" value="Ig-like_dom"/>
</dbReference>
<dbReference type="InterPro" id="IPR036179">
    <property type="entry name" value="Ig-like_dom_sf"/>
</dbReference>
<dbReference type="OrthoDB" id="6151406at2759"/>
<dbReference type="Pfam" id="PF13895">
    <property type="entry name" value="Ig_2"/>
    <property type="match status" value="1"/>
</dbReference>
<protein>
    <submittedName>
        <fullName evidence="4">B-cell receptor CD22</fullName>
    </submittedName>
</protein>
<dbReference type="InterPro" id="IPR050488">
    <property type="entry name" value="Ig_Fc_receptor"/>
</dbReference>
<dbReference type="GO" id="GO:0006955">
    <property type="term" value="P:immune response"/>
    <property type="evidence" value="ECO:0007669"/>
    <property type="project" value="TreeGrafter"/>
</dbReference>
<dbReference type="Proteomes" id="UP000281406">
    <property type="component" value="Unassembled WGS sequence"/>
</dbReference>
<dbReference type="GO" id="GO:0007166">
    <property type="term" value="P:cell surface receptor signaling pathway"/>
    <property type="evidence" value="ECO:0007669"/>
    <property type="project" value="TreeGrafter"/>
</dbReference>
<dbReference type="SUPFAM" id="SSF48726">
    <property type="entry name" value="Immunoglobulin"/>
    <property type="match status" value="2"/>
</dbReference>
<dbReference type="InterPro" id="IPR013783">
    <property type="entry name" value="Ig-like_fold"/>
</dbReference>
<dbReference type="SMART" id="SM00409">
    <property type="entry name" value="IG"/>
    <property type="match status" value="1"/>
</dbReference>
<evidence type="ECO:0000256" key="1">
    <source>
        <dbReference type="ARBA" id="ARBA00022729"/>
    </source>
</evidence>
<evidence type="ECO:0000256" key="2">
    <source>
        <dbReference type="ARBA" id="ARBA00023157"/>
    </source>
</evidence>
<dbReference type="InterPro" id="IPR003599">
    <property type="entry name" value="Ig_sub"/>
</dbReference>
<dbReference type="AlphaFoldDB" id="A0A3N0YKP5"/>
<comment type="caution">
    <text evidence="4">The sequence shown here is derived from an EMBL/GenBank/DDBJ whole genome shotgun (WGS) entry which is preliminary data.</text>
</comment>
<gene>
    <name evidence="4" type="ORF">DPX16_9083</name>
</gene>
<sequence>MPSSNITCRGERKSDGQMSEISDAVTRNVSFLTEAPKPVLTLQPEPSQIFRGETVTLTCDKQGEGWAYRLQCGDTAHTSEEKEFKMTVQLRQICRCQGCRGSHCSEWSDAVTLTVFERPKAVVRVQPDGRVFRGQTVTLTCDIQETDVTSWNYTWNKDDSLIHESQSQEYRISSVNESHTGNYSCRGRETDGSRYSHTSDEVTLMLSDKCELPACAASKNHIVYMRKALIVCAPSAK</sequence>
<dbReference type="GO" id="GO:0004888">
    <property type="term" value="F:transmembrane signaling receptor activity"/>
    <property type="evidence" value="ECO:0007669"/>
    <property type="project" value="TreeGrafter"/>
</dbReference>